<evidence type="ECO:0000313" key="1">
    <source>
        <dbReference type="EMBL" id="SPF76839.1"/>
    </source>
</evidence>
<protein>
    <recommendedName>
        <fullName evidence="3">Protein ImuA</fullName>
    </recommendedName>
</protein>
<gene>
    <name evidence="1" type="ORF">ALP8811_01855</name>
</gene>
<dbReference type="Proteomes" id="UP000244911">
    <property type="component" value="Unassembled WGS sequence"/>
</dbReference>
<dbReference type="SUPFAM" id="SSF52540">
    <property type="entry name" value="P-loop containing nucleoside triphosphate hydrolases"/>
    <property type="match status" value="1"/>
</dbReference>
<name>A0A2R8ALN9_9RHOB</name>
<dbReference type="AlphaFoldDB" id="A0A2R8ALN9"/>
<proteinExistence type="predicted"/>
<accession>A0A2R8ALN9</accession>
<reference evidence="1 2" key="1">
    <citation type="submission" date="2018-03" db="EMBL/GenBank/DDBJ databases">
        <authorList>
            <person name="Keele B.F."/>
        </authorList>
    </citation>
    <scope>NUCLEOTIDE SEQUENCE [LARGE SCALE GENOMIC DNA]</scope>
    <source>
        <strain evidence="1 2">CECT 8811</strain>
    </source>
</reference>
<dbReference type="EMBL" id="OMOI01000001">
    <property type="protein sequence ID" value="SPF76839.1"/>
    <property type="molecule type" value="Genomic_DNA"/>
</dbReference>
<dbReference type="RefSeq" id="WP_108856809.1">
    <property type="nucleotide sequence ID" value="NZ_OMOI01000001.1"/>
</dbReference>
<dbReference type="OrthoDB" id="7630980at2"/>
<evidence type="ECO:0008006" key="3">
    <source>
        <dbReference type="Google" id="ProtNLM"/>
    </source>
</evidence>
<dbReference type="Gene3D" id="3.40.50.300">
    <property type="entry name" value="P-loop containing nucleotide triphosphate hydrolases"/>
    <property type="match status" value="1"/>
</dbReference>
<organism evidence="1 2">
    <name type="scientific">Aliiroseovarius pelagivivens</name>
    <dbReference type="NCBI Taxonomy" id="1639690"/>
    <lineage>
        <taxon>Bacteria</taxon>
        <taxon>Pseudomonadati</taxon>
        <taxon>Pseudomonadota</taxon>
        <taxon>Alphaproteobacteria</taxon>
        <taxon>Rhodobacterales</taxon>
        <taxon>Paracoccaceae</taxon>
        <taxon>Aliiroseovarius</taxon>
    </lineage>
</organism>
<keyword evidence="2" id="KW-1185">Reference proteome</keyword>
<evidence type="ECO:0000313" key="2">
    <source>
        <dbReference type="Proteomes" id="UP000244911"/>
    </source>
</evidence>
<sequence>MQILDPPHFPPAKTRTHEVYGPGASVFAFALAARLGGPCLWVRGGWDTAQINPNGFAPFIDPADFALCNTKDQMQSLAVAEEALRDGAVPLVVMALHKPIGLTEGRRLQLAARDGKSTGLALISEDMGSNAAETRWYCAPVFDPNVGGEDSTLHRWELKKNKSGTLGVWYVRWDRASRRIVVVPPVSK</sequence>
<dbReference type="InterPro" id="IPR027417">
    <property type="entry name" value="P-loop_NTPase"/>
</dbReference>